<feature type="region of interest" description="Disordered" evidence="1">
    <location>
        <begin position="136"/>
        <end position="155"/>
    </location>
</feature>
<gene>
    <name evidence="2" type="ORF">KFL_000090710</name>
</gene>
<feature type="non-terminal residue" evidence="2">
    <location>
        <position position="1"/>
    </location>
</feature>
<proteinExistence type="predicted"/>
<sequence length="155" mass="15879">RPSQPQPQFRRKPFSPSRPKPAFTFFAQYFSMASNKVAALLGLLLIAALSAQASSEDSSASARKLLQAPLVPTGRFLCNDTTKPLLCPFSGIGAFPAGVVSVPGCCSNATGPVCPAMNSTIAAFLLCGLPTEAPPGTPPTPLTTPLPPAATPAAV</sequence>
<dbReference type="Proteomes" id="UP000054558">
    <property type="component" value="Unassembled WGS sequence"/>
</dbReference>
<evidence type="ECO:0000313" key="2">
    <source>
        <dbReference type="EMBL" id="GAQ78226.1"/>
    </source>
</evidence>
<dbReference type="AlphaFoldDB" id="A0A1Y1HNN6"/>
<name>A0A1Y1HNN6_KLENI</name>
<reference evidence="2 3" key="1">
    <citation type="journal article" date="2014" name="Nat. Commun.">
        <title>Klebsormidium flaccidum genome reveals primary factors for plant terrestrial adaptation.</title>
        <authorList>
            <person name="Hori K."/>
            <person name="Maruyama F."/>
            <person name="Fujisawa T."/>
            <person name="Togashi T."/>
            <person name="Yamamoto N."/>
            <person name="Seo M."/>
            <person name="Sato S."/>
            <person name="Yamada T."/>
            <person name="Mori H."/>
            <person name="Tajima N."/>
            <person name="Moriyama T."/>
            <person name="Ikeuchi M."/>
            <person name="Watanabe M."/>
            <person name="Wada H."/>
            <person name="Kobayashi K."/>
            <person name="Saito M."/>
            <person name="Masuda T."/>
            <person name="Sasaki-Sekimoto Y."/>
            <person name="Mashiguchi K."/>
            <person name="Awai K."/>
            <person name="Shimojima M."/>
            <person name="Masuda S."/>
            <person name="Iwai M."/>
            <person name="Nobusawa T."/>
            <person name="Narise T."/>
            <person name="Kondo S."/>
            <person name="Saito H."/>
            <person name="Sato R."/>
            <person name="Murakawa M."/>
            <person name="Ihara Y."/>
            <person name="Oshima-Yamada Y."/>
            <person name="Ohtaka K."/>
            <person name="Satoh M."/>
            <person name="Sonobe K."/>
            <person name="Ishii M."/>
            <person name="Ohtani R."/>
            <person name="Kanamori-Sato M."/>
            <person name="Honoki R."/>
            <person name="Miyazaki D."/>
            <person name="Mochizuki H."/>
            <person name="Umetsu J."/>
            <person name="Higashi K."/>
            <person name="Shibata D."/>
            <person name="Kamiya Y."/>
            <person name="Sato N."/>
            <person name="Nakamura Y."/>
            <person name="Tabata S."/>
            <person name="Ida S."/>
            <person name="Kurokawa K."/>
            <person name="Ohta H."/>
        </authorList>
    </citation>
    <scope>NUCLEOTIDE SEQUENCE [LARGE SCALE GENOMIC DNA]</scope>
    <source>
        <strain evidence="2 3">NIES-2285</strain>
    </source>
</reference>
<dbReference type="EMBL" id="DF236958">
    <property type="protein sequence ID" value="GAQ78226.1"/>
    <property type="molecule type" value="Genomic_DNA"/>
</dbReference>
<protein>
    <submittedName>
        <fullName evidence="2">Uncharacterized protein</fullName>
    </submittedName>
</protein>
<accession>A0A1Y1HNN6</accession>
<organism evidence="2 3">
    <name type="scientific">Klebsormidium nitens</name>
    <name type="common">Green alga</name>
    <name type="synonym">Ulothrix nitens</name>
    <dbReference type="NCBI Taxonomy" id="105231"/>
    <lineage>
        <taxon>Eukaryota</taxon>
        <taxon>Viridiplantae</taxon>
        <taxon>Streptophyta</taxon>
        <taxon>Klebsormidiophyceae</taxon>
        <taxon>Klebsormidiales</taxon>
        <taxon>Klebsormidiaceae</taxon>
        <taxon>Klebsormidium</taxon>
    </lineage>
</organism>
<evidence type="ECO:0000256" key="1">
    <source>
        <dbReference type="SAM" id="MobiDB-lite"/>
    </source>
</evidence>
<keyword evidence="3" id="KW-1185">Reference proteome</keyword>
<evidence type="ECO:0000313" key="3">
    <source>
        <dbReference type="Proteomes" id="UP000054558"/>
    </source>
</evidence>